<dbReference type="Gene3D" id="3.40.50.1820">
    <property type="entry name" value="alpha/beta hydrolase"/>
    <property type="match status" value="1"/>
</dbReference>
<name>A0A6C0EUD1_9ZZZZ</name>
<dbReference type="InterPro" id="IPR002921">
    <property type="entry name" value="Fungal_lipase-type"/>
</dbReference>
<organism evidence="2">
    <name type="scientific">viral metagenome</name>
    <dbReference type="NCBI Taxonomy" id="1070528"/>
    <lineage>
        <taxon>unclassified sequences</taxon>
        <taxon>metagenomes</taxon>
        <taxon>organismal metagenomes</taxon>
    </lineage>
</organism>
<dbReference type="CDD" id="cd00519">
    <property type="entry name" value="Lipase_3"/>
    <property type="match status" value="1"/>
</dbReference>
<feature type="domain" description="Fungal lipase-type" evidence="1">
    <location>
        <begin position="86"/>
        <end position="227"/>
    </location>
</feature>
<dbReference type="PANTHER" id="PTHR45856:SF25">
    <property type="entry name" value="FUNGAL LIPASE-LIKE DOMAIN-CONTAINING PROTEIN"/>
    <property type="match status" value="1"/>
</dbReference>
<protein>
    <recommendedName>
        <fullName evidence="1">Fungal lipase-type domain-containing protein</fullName>
    </recommendedName>
</protein>
<dbReference type="GO" id="GO:0006629">
    <property type="term" value="P:lipid metabolic process"/>
    <property type="evidence" value="ECO:0007669"/>
    <property type="project" value="InterPro"/>
</dbReference>
<proteinExistence type="predicted"/>
<dbReference type="SUPFAM" id="SSF53474">
    <property type="entry name" value="alpha/beta-Hydrolases"/>
    <property type="match status" value="1"/>
</dbReference>
<dbReference type="Pfam" id="PF01764">
    <property type="entry name" value="Lipase_3"/>
    <property type="match status" value="1"/>
</dbReference>
<evidence type="ECO:0000259" key="1">
    <source>
        <dbReference type="Pfam" id="PF01764"/>
    </source>
</evidence>
<accession>A0A6C0EUD1</accession>
<dbReference type="AlphaFoldDB" id="A0A6C0EUD1"/>
<dbReference type="EMBL" id="MN738948">
    <property type="protein sequence ID" value="QHT32786.1"/>
    <property type="molecule type" value="Genomic_DNA"/>
</dbReference>
<dbReference type="PANTHER" id="PTHR45856">
    <property type="entry name" value="ALPHA/BETA-HYDROLASES SUPERFAMILY PROTEIN"/>
    <property type="match status" value="1"/>
</dbReference>
<dbReference type="InterPro" id="IPR051218">
    <property type="entry name" value="Sec_MonoDiacylglyc_Lipase"/>
</dbReference>
<reference evidence="2" key="1">
    <citation type="journal article" date="2020" name="Nature">
        <title>Giant virus diversity and host interactions through global metagenomics.</title>
        <authorList>
            <person name="Schulz F."/>
            <person name="Roux S."/>
            <person name="Paez-Espino D."/>
            <person name="Jungbluth S."/>
            <person name="Walsh D.A."/>
            <person name="Denef V.J."/>
            <person name="McMahon K.D."/>
            <person name="Konstantinidis K.T."/>
            <person name="Eloe-Fadrosh E.A."/>
            <person name="Kyrpides N.C."/>
            <person name="Woyke T."/>
        </authorList>
    </citation>
    <scope>NUCLEOTIDE SEQUENCE</scope>
    <source>
        <strain evidence="2">GVMAG-M-3300009161-30</strain>
    </source>
</reference>
<evidence type="ECO:0000313" key="2">
    <source>
        <dbReference type="EMBL" id="QHT32786.1"/>
    </source>
</evidence>
<dbReference type="InterPro" id="IPR029058">
    <property type="entry name" value="AB_hydrolase_fold"/>
</dbReference>
<sequence>MYFIIFRLFCAYTLITTAATTLSAYSLDIANTAVWLSGASYCNKENYKTMVLSGPATGFIVESILYDPKSDLQGFVGVLPSTKSIYITFRGSSSVRNWLDDFKVLKTPYVTYPECNCAVHKGFYGATTSLKSQVIDIVKILNKKYRYDNIIVTSHSLGAAVGQLIAMELKATTSINSTLLSSLSIYNFGQPRIGDAKYAAFVNTIIGENKLWRFTHNTDIVPHVPPLEMGYVHSCREVFEEKDGLLRMCSASSGEDPTCADQYSLVHTTTSDHEIYLGHFLDCENSTK</sequence>